<dbReference type="AlphaFoldDB" id="Q56ZJ1"/>
<reference evidence="1" key="1">
    <citation type="submission" date="2005-03" db="EMBL/GenBank/DDBJ databases">
        <title>Large-scale analysis of RIKEN Arabidopsis full-length (RAFL) cDNAs.</title>
        <authorList>
            <person name="Totoki Y."/>
            <person name="Seki M."/>
            <person name="Ishida J."/>
            <person name="Nakajima M."/>
            <person name="Enju A."/>
            <person name="Kamiya A."/>
            <person name="Narusaka M."/>
            <person name="Shin-i T."/>
            <person name="Nakagawa M."/>
            <person name="Sakamoto N."/>
            <person name="Oishi K."/>
            <person name="Kohara Y."/>
            <person name="Kobayashi M."/>
            <person name="Toyoda A."/>
            <person name="Sakaki Y."/>
            <person name="Sakurai T."/>
            <person name="Iida K."/>
            <person name="Akiyama K."/>
            <person name="Satou M."/>
            <person name="Toyoda T."/>
            <person name="Konagaya A."/>
            <person name="Carninci P."/>
            <person name="Kawai J."/>
            <person name="Hayashizaki Y."/>
            <person name="Shinozaki K."/>
        </authorList>
    </citation>
    <scope>NUCLEOTIDE SEQUENCE</scope>
</reference>
<name>Q56ZJ1_ARATH</name>
<accession>Q56ZJ1</accession>
<evidence type="ECO:0000313" key="1">
    <source>
        <dbReference type="EMBL" id="BAD94547.1"/>
    </source>
</evidence>
<dbReference type="EMBL" id="AK220974">
    <property type="protein sequence ID" value="BAD94547.1"/>
    <property type="molecule type" value="mRNA"/>
</dbReference>
<proteinExistence type="evidence at transcript level"/>
<feature type="non-terminal residue" evidence="1">
    <location>
        <position position="82"/>
    </location>
</feature>
<organism evidence="1">
    <name type="scientific">Arabidopsis thaliana</name>
    <name type="common">Mouse-ear cress</name>
    <dbReference type="NCBI Taxonomy" id="3702"/>
    <lineage>
        <taxon>Eukaryota</taxon>
        <taxon>Viridiplantae</taxon>
        <taxon>Streptophyta</taxon>
        <taxon>Embryophyta</taxon>
        <taxon>Tracheophyta</taxon>
        <taxon>Spermatophyta</taxon>
        <taxon>Magnoliopsida</taxon>
        <taxon>eudicotyledons</taxon>
        <taxon>Gunneridae</taxon>
        <taxon>Pentapetalae</taxon>
        <taxon>rosids</taxon>
        <taxon>malvids</taxon>
        <taxon>Brassicales</taxon>
        <taxon>Brassicaceae</taxon>
        <taxon>Camelineae</taxon>
        <taxon>Arabidopsis</taxon>
    </lineage>
</organism>
<protein>
    <submittedName>
        <fullName evidence="1">Uncharacterized protein</fullName>
    </submittedName>
</protein>
<sequence>MQEYLAANLVKLADYITILPPSNKQPKLLPCFCLLFKKNNMEREERKRKRMFFYEWCFVTKTAYIMRSFRIIILNRIQVPFS</sequence>